<gene>
    <name evidence="2" type="ORF">DI533_08420</name>
</gene>
<evidence type="ECO:0000313" key="2">
    <source>
        <dbReference type="EMBL" id="PZR01084.1"/>
    </source>
</evidence>
<reference evidence="2 3" key="1">
    <citation type="submission" date="2017-08" db="EMBL/GenBank/DDBJ databases">
        <title>Infants hospitalized years apart are colonized by the same room-sourced microbial strains.</title>
        <authorList>
            <person name="Brooks B."/>
            <person name="Olm M.R."/>
            <person name="Firek B.A."/>
            <person name="Baker R."/>
            <person name="Thomas B.C."/>
            <person name="Morowitz M.J."/>
            <person name="Banfield J.F."/>
        </authorList>
    </citation>
    <scope>NUCLEOTIDE SEQUENCE [LARGE SCALE GENOMIC DNA]</scope>
    <source>
        <strain evidence="2">S2_003_000_R2_11</strain>
    </source>
</reference>
<keyword evidence="1" id="KW-1133">Transmembrane helix</keyword>
<organism evidence="2 3">
    <name type="scientific">Cereibacter sphaeroides</name>
    <name type="common">Rhodobacter sphaeroides</name>
    <dbReference type="NCBI Taxonomy" id="1063"/>
    <lineage>
        <taxon>Bacteria</taxon>
        <taxon>Pseudomonadati</taxon>
        <taxon>Pseudomonadota</taxon>
        <taxon>Alphaproteobacteria</taxon>
        <taxon>Rhodobacterales</taxon>
        <taxon>Paracoccaceae</taxon>
        <taxon>Cereibacter</taxon>
    </lineage>
</organism>
<sequence>MGDPNLRDFYGRISRIEEARANGYGFEAPGTIGLSHYTKTQRRRRGLVGPLFVAIVMALALKGVIHYKVGAATYEQRVESLMAGQSFDRLGGWLMQADPATLWVSQFIREMTQN</sequence>
<keyword evidence="1" id="KW-0812">Transmembrane</keyword>
<dbReference type="EMBL" id="QFQS01000001">
    <property type="protein sequence ID" value="PZR01084.1"/>
    <property type="molecule type" value="Genomic_DNA"/>
</dbReference>
<comment type="caution">
    <text evidence="2">The sequence shown here is derived from an EMBL/GenBank/DDBJ whole genome shotgun (WGS) entry which is preliminary data.</text>
</comment>
<evidence type="ECO:0000256" key="1">
    <source>
        <dbReference type="SAM" id="Phobius"/>
    </source>
</evidence>
<proteinExistence type="predicted"/>
<evidence type="ECO:0000313" key="3">
    <source>
        <dbReference type="Proteomes" id="UP000248975"/>
    </source>
</evidence>
<dbReference type="Proteomes" id="UP000248975">
    <property type="component" value="Unassembled WGS sequence"/>
</dbReference>
<dbReference type="AlphaFoldDB" id="A0A2W5UCN8"/>
<accession>A0A2W5UCN8</accession>
<protein>
    <submittedName>
        <fullName evidence="2">Uncharacterized protein</fullName>
    </submittedName>
</protein>
<keyword evidence="1" id="KW-0472">Membrane</keyword>
<name>A0A2W5UCN8_CERSP</name>
<feature type="transmembrane region" description="Helical" evidence="1">
    <location>
        <begin position="47"/>
        <end position="67"/>
    </location>
</feature>